<dbReference type="EMBL" id="RFFG01000002">
    <property type="protein sequence ID" value="RMI47583.1"/>
    <property type="molecule type" value="Genomic_DNA"/>
</dbReference>
<dbReference type="AlphaFoldDB" id="A0A3M2MFD3"/>
<accession>A0A3M2MFD3</accession>
<dbReference type="RefSeq" id="WP_122192433.1">
    <property type="nucleotide sequence ID" value="NZ_JBHSKC010000016.1"/>
</dbReference>
<evidence type="ECO:0000313" key="1">
    <source>
        <dbReference type="EMBL" id="RMI47583.1"/>
    </source>
</evidence>
<reference evidence="1 2" key="1">
    <citation type="submission" date="2018-10" db="EMBL/GenBank/DDBJ databases">
        <title>Isolation from soil.</title>
        <authorList>
            <person name="Hu J."/>
        </authorList>
    </citation>
    <scope>NUCLEOTIDE SEQUENCE [LARGE SCALE GENOMIC DNA]</scope>
    <source>
        <strain evidence="1 2">NEAU-Ht49</strain>
    </source>
</reference>
<evidence type="ECO:0000313" key="2">
    <source>
        <dbReference type="Proteomes" id="UP000282674"/>
    </source>
</evidence>
<sequence>MTIPIDPETGEIQVRPFADVLRDLGRAVVIDEAAVQLQQLATTVKETGKKGRMVLTVEIQPMKGNESALMVHAKTDLKLPSSEPIGGVFFPDQHGNLLRDDPRQIAIPLREITRPHTEKDLKQA</sequence>
<name>A0A3M2MFD3_9ACTN</name>
<organism evidence="1 2">
    <name type="scientific">Actinomadura harenae</name>
    <dbReference type="NCBI Taxonomy" id="2483351"/>
    <lineage>
        <taxon>Bacteria</taxon>
        <taxon>Bacillati</taxon>
        <taxon>Actinomycetota</taxon>
        <taxon>Actinomycetes</taxon>
        <taxon>Streptosporangiales</taxon>
        <taxon>Thermomonosporaceae</taxon>
        <taxon>Actinomadura</taxon>
    </lineage>
</organism>
<gene>
    <name evidence="1" type="ORF">EBO15_01395</name>
</gene>
<protein>
    <submittedName>
        <fullName evidence="1">Uncharacterized protein</fullName>
    </submittedName>
</protein>
<comment type="caution">
    <text evidence="1">The sequence shown here is derived from an EMBL/GenBank/DDBJ whole genome shotgun (WGS) entry which is preliminary data.</text>
</comment>
<dbReference type="OrthoDB" id="3627266at2"/>
<proteinExistence type="predicted"/>
<dbReference type="Proteomes" id="UP000282674">
    <property type="component" value="Unassembled WGS sequence"/>
</dbReference>
<keyword evidence="2" id="KW-1185">Reference proteome</keyword>